<proteinExistence type="predicted"/>
<sequence length="155" mass="17324">MKTNLDEFEQLLNLIPSDFDPHFIKVKKGGKAPLVEEGRSWKEPEFRLDAEEAKQWLEEGGNVAFVARRNLVVIDVDDEEGARELLDARLFDTLAVRTRSGGIHLYFVNEGVENADASDVLEIRAEWRYVLVPGSYVDPGDTGGNGKYEVADAVS</sequence>
<dbReference type="Proteomes" id="UP000070184">
    <property type="component" value="Unassembled WGS sequence"/>
</dbReference>
<organism evidence="2 3">
    <name type="scientific">candidate division MSBL1 archaeon SCGC-AAA259B11</name>
    <dbReference type="NCBI Taxonomy" id="1698260"/>
    <lineage>
        <taxon>Archaea</taxon>
        <taxon>Methanobacteriati</taxon>
        <taxon>Methanobacteriota</taxon>
        <taxon>candidate division MSBL1</taxon>
    </lineage>
</organism>
<reference evidence="2 3" key="1">
    <citation type="journal article" date="2016" name="Sci. Rep.">
        <title>Metabolic traits of an uncultured archaeal lineage -MSBL1- from brine pools of the Red Sea.</title>
        <authorList>
            <person name="Mwirichia R."/>
            <person name="Alam I."/>
            <person name="Rashid M."/>
            <person name="Vinu M."/>
            <person name="Ba-Alawi W."/>
            <person name="Anthony Kamau A."/>
            <person name="Kamanda Ngugi D."/>
            <person name="Goker M."/>
            <person name="Klenk H.P."/>
            <person name="Bajic V."/>
            <person name="Stingl U."/>
        </authorList>
    </citation>
    <scope>NUCLEOTIDE SEQUENCE [LARGE SCALE GENOMIC DNA]</scope>
    <source>
        <strain evidence="2">SCGC-AAA259B11</strain>
    </source>
</reference>
<protein>
    <recommendedName>
        <fullName evidence="1">DNA primase/polymerase bifunctional N-terminal domain-containing protein</fullName>
    </recommendedName>
</protein>
<dbReference type="InterPro" id="IPR015330">
    <property type="entry name" value="DNA_primase/pol_bifunc_N"/>
</dbReference>
<evidence type="ECO:0000259" key="1">
    <source>
        <dbReference type="SMART" id="SM00943"/>
    </source>
</evidence>
<name>A0A133U2S9_9EURY</name>
<evidence type="ECO:0000313" key="2">
    <source>
        <dbReference type="EMBL" id="KXA88494.1"/>
    </source>
</evidence>
<evidence type="ECO:0000313" key="3">
    <source>
        <dbReference type="Proteomes" id="UP000070184"/>
    </source>
</evidence>
<dbReference type="SMART" id="SM00943">
    <property type="entry name" value="Prim-Pol"/>
    <property type="match status" value="1"/>
</dbReference>
<feature type="non-terminal residue" evidence="2">
    <location>
        <position position="155"/>
    </location>
</feature>
<accession>A0A133U2S9</accession>
<dbReference type="EMBL" id="LHXK01000114">
    <property type="protein sequence ID" value="KXA88494.1"/>
    <property type="molecule type" value="Genomic_DNA"/>
</dbReference>
<comment type="caution">
    <text evidence="2">The sequence shown here is derived from an EMBL/GenBank/DDBJ whole genome shotgun (WGS) entry which is preliminary data.</text>
</comment>
<dbReference type="Pfam" id="PF09250">
    <property type="entry name" value="Prim-Pol"/>
    <property type="match status" value="1"/>
</dbReference>
<dbReference type="SUPFAM" id="SSF56747">
    <property type="entry name" value="Prim-pol domain"/>
    <property type="match status" value="1"/>
</dbReference>
<dbReference type="Gene3D" id="3.30.2250.10">
    <property type="entry name" value="Bifunctional DNA primase/polymerase domain"/>
    <property type="match status" value="1"/>
</dbReference>
<dbReference type="CDD" id="cd04859">
    <property type="entry name" value="Prim_Pol"/>
    <property type="match status" value="1"/>
</dbReference>
<keyword evidence="3" id="KW-1185">Reference proteome</keyword>
<gene>
    <name evidence="2" type="ORF">AKJ61_04790</name>
</gene>
<dbReference type="AlphaFoldDB" id="A0A133U2S9"/>
<feature type="domain" description="DNA primase/polymerase bifunctional N-terminal" evidence="1">
    <location>
        <begin position="5"/>
        <end position="154"/>
    </location>
</feature>